<protein>
    <submittedName>
        <fullName evidence="10">Uncharacterized protein</fullName>
    </submittedName>
</protein>
<dbReference type="InterPro" id="IPR008977">
    <property type="entry name" value="PHM/PNGase_F_dom_sf"/>
</dbReference>
<dbReference type="PROSITE" id="PS00084">
    <property type="entry name" value="CU2_MONOOXYGENASE_1"/>
    <property type="match status" value="1"/>
</dbReference>
<evidence type="ECO:0000313" key="11">
    <source>
        <dbReference type="Proteomes" id="UP001519460"/>
    </source>
</evidence>
<dbReference type="Pfam" id="PF01082">
    <property type="entry name" value="Cu2_monooxygen"/>
    <property type="match status" value="1"/>
</dbReference>
<reference evidence="10 11" key="1">
    <citation type="journal article" date="2023" name="Sci. Data">
        <title>Genome assembly of the Korean intertidal mud-creeper Batillaria attramentaria.</title>
        <authorList>
            <person name="Patra A.K."/>
            <person name="Ho P.T."/>
            <person name="Jun S."/>
            <person name="Lee S.J."/>
            <person name="Kim Y."/>
            <person name="Won Y.J."/>
        </authorList>
    </citation>
    <scope>NUCLEOTIDE SEQUENCE [LARGE SCALE GENOMIC DNA]</scope>
    <source>
        <strain evidence="10">Wonlab-2016</strain>
    </source>
</reference>
<dbReference type="InterPro" id="IPR036939">
    <property type="entry name" value="Cu2_ascorb_mOase_N_sf"/>
</dbReference>
<dbReference type="InterPro" id="IPR000945">
    <property type="entry name" value="DBH-like"/>
</dbReference>
<gene>
    <name evidence="10" type="ORF">BaRGS_00027382</name>
</gene>
<dbReference type="AlphaFoldDB" id="A0ABD0K3J5"/>
<keyword evidence="3" id="KW-0186">Copper</keyword>
<dbReference type="GO" id="GO:0004497">
    <property type="term" value="F:monooxygenase activity"/>
    <property type="evidence" value="ECO:0007669"/>
    <property type="project" value="UniProtKB-KW"/>
</dbReference>
<keyword evidence="2" id="KW-0560">Oxidoreductase</keyword>
<keyword evidence="5" id="KW-1015">Disulfide bond</keyword>
<dbReference type="InterPro" id="IPR020611">
    <property type="entry name" value="Cu2_ascorb_mOase_CS-1"/>
</dbReference>
<sequence length="649" mass="72307">MAAAVSEGAEQLQLEIDWCVTRLEEKLEVSTPGSRNAVEVEKVLRILKSSKAPLVKKRQAMRNTFGDYRQKIRTMQKKATAAMKKTQFVQSKTAPESSKFLRHSKTSGHRQITALEPSPSEPSAHMEMRVDDGTTVTAAGDATNLTINPDISHSGGEVTVCEGSMHSLSDKTAAVPSASGERYQFHPSQNEFRFNFSAESLKDPDGDEKNDFVMKPSGNAFQFNFSADSAENAPKMLRIAVFQKCDVLHEPGVRHFDVRLPKLPVPNDSVTTYMCQVVEIPVPLDKDYHAVAFQPLITNSQVMHHMILFSCSHGITMDNKFVQPHSCGREDNFCRSWIAQWSMGVDGVICPHNGTGVRFGKSTGTQFLLQIHWNNALLASGLTDNSGMRVYYTDDLRPYDLGHVQVGQQDLEIPPKVTRHAQSGGCSAECTRLMLPHPIYLTRSHIHMHYLGAGGWLEVIHPDGTITQVASDDTYNYNRPPVHTHDNPVTVNPGDYLRLTCLFSSKDGTQERNRTIYFGEGSDGEMCYAFIAYYPNVDGFEQCLEFDTMDLSCPSASQTEFQHCLGQFVRDMSSSYIPDTLSACGNKTDELLCDEECKQALDVLYSHTCMTGRLGNYVAGQVLRGLSEWSRIDTIRKAYIKQCGVFSVM</sequence>
<comment type="caution">
    <text evidence="10">The sequence shown here is derived from an EMBL/GenBank/DDBJ whole genome shotgun (WGS) entry which is preliminary data.</text>
</comment>
<dbReference type="PANTHER" id="PTHR10157">
    <property type="entry name" value="DOPAMINE BETA HYDROXYLASE RELATED"/>
    <property type="match status" value="1"/>
</dbReference>
<evidence type="ECO:0000256" key="7">
    <source>
        <dbReference type="SAM" id="MobiDB-lite"/>
    </source>
</evidence>
<keyword evidence="1" id="KW-0479">Metal-binding</keyword>
<name>A0ABD0K3J5_9CAEN</name>
<proteinExistence type="predicted"/>
<dbReference type="Gene3D" id="2.60.120.310">
    <property type="entry name" value="Copper type II, ascorbate-dependent monooxygenase, N-terminal domain"/>
    <property type="match status" value="1"/>
</dbReference>
<dbReference type="EMBL" id="JACVVK020000263">
    <property type="protein sequence ID" value="KAK7481426.1"/>
    <property type="molecule type" value="Genomic_DNA"/>
</dbReference>
<evidence type="ECO:0000259" key="9">
    <source>
        <dbReference type="Pfam" id="PF03712"/>
    </source>
</evidence>
<dbReference type="InterPro" id="IPR024548">
    <property type="entry name" value="Cu2_monoox_C"/>
</dbReference>
<evidence type="ECO:0000256" key="6">
    <source>
        <dbReference type="ARBA" id="ARBA00023180"/>
    </source>
</evidence>
<dbReference type="Pfam" id="PF03712">
    <property type="entry name" value="Cu2_monoox_C"/>
    <property type="match status" value="1"/>
</dbReference>
<evidence type="ECO:0000256" key="2">
    <source>
        <dbReference type="ARBA" id="ARBA00023002"/>
    </source>
</evidence>
<evidence type="ECO:0000256" key="3">
    <source>
        <dbReference type="ARBA" id="ARBA00023008"/>
    </source>
</evidence>
<feature type="domain" description="Copper type II ascorbate-dependent monooxygenase N-terminal" evidence="8">
    <location>
        <begin position="256"/>
        <end position="376"/>
    </location>
</feature>
<dbReference type="InterPro" id="IPR029274">
    <property type="entry name" value="DUF4615"/>
</dbReference>
<feature type="region of interest" description="Disordered" evidence="7">
    <location>
        <begin position="85"/>
        <end position="125"/>
    </location>
</feature>
<dbReference type="Gene3D" id="2.60.120.230">
    <property type="match status" value="1"/>
</dbReference>
<keyword evidence="6" id="KW-0325">Glycoprotein</keyword>
<evidence type="ECO:0000259" key="8">
    <source>
        <dbReference type="Pfam" id="PF01082"/>
    </source>
</evidence>
<dbReference type="PANTHER" id="PTHR10157:SF23">
    <property type="entry name" value="MOXD1 HOMOLOG 1"/>
    <property type="match status" value="1"/>
</dbReference>
<evidence type="ECO:0000313" key="10">
    <source>
        <dbReference type="EMBL" id="KAK7481426.1"/>
    </source>
</evidence>
<accession>A0ABD0K3J5</accession>
<evidence type="ECO:0000256" key="1">
    <source>
        <dbReference type="ARBA" id="ARBA00022723"/>
    </source>
</evidence>
<keyword evidence="4" id="KW-0503">Monooxygenase</keyword>
<dbReference type="InterPro" id="IPR000323">
    <property type="entry name" value="Cu2_ascorb_mOase_N"/>
</dbReference>
<feature type="domain" description="Copper type II ascorbate-dependent monooxygenase C-terminal" evidence="9">
    <location>
        <begin position="408"/>
        <end position="544"/>
    </location>
</feature>
<dbReference type="InterPro" id="IPR014784">
    <property type="entry name" value="Cu2_ascorb_mOase-like_C"/>
</dbReference>
<keyword evidence="11" id="KW-1185">Reference proteome</keyword>
<dbReference type="Proteomes" id="UP001519460">
    <property type="component" value="Unassembled WGS sequence"/>
</dbReference>
<evidence type="ECO:0000256" key="5">
    <source>
        <dbReference type="ARBA" id="ARBA00023157"/>
    </source>
</evidence>
<organism evidence="10 11">
    <name type="scientific">Batillaria attramentaria</name>
    <dbReference type="NCBI Taxonomy" id="370345"/>
    <lineage>
        <taxon>Eukaryota</taxon>
        <taxon>Metazoa</taxon>
        <taxon>Spiralia</taxon>
        <taxon>Lophotrochozoa</taxon>
        <taxon>Mollusca</taxon>
        <taxon>Gastropoda</taxon>
        <taxon>Caenogastropoda</taxon>
        <taxon>Sorbeoconcha</taxon>
        <taxon>Cerithioidea</taxon>
        <taxon>Batillariidae</taxon>
        <taxon>Batillaria</taxon>
    </lineage>
</organism>
<evidence type="ECO:0000256" key="4">
    <source>
        <dbReference type="ARBA" id="ARBA00023033"/>
    </source>
</evidence>
<dbReference type="SUPFAM" id="SSF49742">
    <property type="entry name" value="PHM/PNGase F"/>
    <property type="match status" value="2"/>
</dbReference>
<dbReference type="Pfam" id="PF15393">
    <property type="entry name" value="DUF4615"/>
    <property type="match status" value="1"/>
</dbReference>
<dbReference type="GO" id="GO:0046872">
    <property type="term" value="F:metal ion binding"/>
    <property type="evidence" value="ECO:0007669"/>
    <property type="project" value="UniProtKB-KW"/>
</dbReference>